<name>A0A8X7ZCP8_POPTO</name>
<evidence type="ECO:0000259" key="4">
    <source>
        <dbReference type="Pfam" id="PF13961"/>
    </source>
</evidence>
<keyword evidence="3" id="KW-0812">Transmembrane</keyword>
<keyword evidence="7" id="KW-1185">Reference proteome</keyword>
<feature type="transmembrane region" description="Helical" evidence="3">
    <location>
        <begin position="606"/>
        <end position="632"/>
    </location>
</feature>
<feature type="region of interest" description="Disordered" evidence="2">
    <location>
        <begin position="46"/>
        <end position="65"/>
    </location>
</feature>
<dbReference type="PANTHER" id="PTHR24177">
    <property type="entry name" value="CASKIN"/>
    <property type="match status" value="1"/>
</dbReference>
<protein>
    <recommendedName>
        <fullName evidence="8">PGG domain-containing protein</fullName>
    </recommendedName>
</protein>
<dbReference type="InterPro" id="IPR026961">
    <property type="entry name" value="PGG_dom"/>
</dbReference>
<dbReference type="Pfam" id="PF13962">
    <property type="entry name" value="PGG"/>
    <property type="match status" value="1"/>
</dbReference>
<feature type="repeat" description="ANK" evidence="1">
    <location>
        <begin position="163"/>
        <end position="185"/>
    </location>
</feature>
<reference evidence="6" key="1">
    <citation type="journal article" date="2020" name="bioRxiv">
        <title>Hybrid origin of Populus tomentosa Carr. identified through genome sequencing and phylogenomic analysis.</title>
        <authorList>
            <person name="An X."/>
            <person name="Gao K."/>
            <person name="Chen Z."/>
            <person name="Li J."/>
            <person name="Yang X."/>
            <person name="Yang X."/>
            <person name="Zhou J."/>
            <person name="Guo T."/>
            <person name="Zhao T."/>
            <person name="Huang S."/>
            <person name="Miao D."/>
            <person name="Khan W.U."/>
            <person name="Rao P."/>
            <person name="Ye M."/>
            <person name="Lei B."/>
            <person name="Liao W."/>
            <person name="Wang J."/>
            <person name="Ji L."/>
            <person name="Li Y."/>
            <person name="Guo B."/>
            <person name="Mustafa N.S."/>
            <person name="Li S."/>
            <person name="Yun Q."/>
            <person name="Keller S.R."/>
            <person name="Mao J."/>
            <person name="Zhang R."/>
            <person name="Strauss S.H."/>
        </authorList>
    </citation>
    <scope>NUCLEOTIDE SEQUENCE</scope>
    <source>
        <strain evidence="6">GM15</strain>
        <tissue evidence="6">Leaf</tissue>
    </source>
</reference>
<evidence type="ECO:0000256" key="1">
    <source>
        <dbReference type="PROSITE-ProRule" id="PRU00023"/>
    </source>
</evidence>
<feature type="domain" description="DUF4219" evidence="4">
    <location>
        <begin position="18"/>
        <end position="42"/>
    </location>
</feature>
<dbReference type="AlphaFoldDB" id="A0A8X7ZCP8"/>
<sequence length="682" mass="76506">MTTTNISPSSIVVEVLRGDNYDDWSACMKSYMLAQDLWDFIEPPGLQEGDQEVDSKPIDHQESDSKALRRKNAAALHAIQISCAPYILSKIRSITSAKVAWDTLANMQKLQVTTAEPPQLSRMNAGLDRWRELYKHAHEGNWEATKRFLDLHPEAKIVKITPVGETALHVAIAAGNVKLVEKLVELMSPEDLEIAEQAGCSALSYAAMQGITKMAKCMIIKNKKLVNLPNGGGCIPVVVSCLGNHKDMTHYLYSVTPAELLCEDSGNHGSLLLQFSIASEMFDIALDLLQRFPSLATALDKIWKLNAVTQLSFLPDRFHSGSRLAFWQRWIYSCIHIGPPISFSDHMPQASSRPRKEYHVINLIILSSPRHKQIYDVKLNHIYSAELLRRMVKRISTLDFEKYGECGLFRAFNNAVKNGIVEMIVEMVKVCPNLMHTLDKNGRVFLMSSIAHRQEKIFSLFYGLEGRNGNFLSVTDFFDNTMLHCAGELSPSTQLARISGAALQMQRELQWYREVESIVNPRAKTYCNQNGETPGQLFTKSYEKLMAAGEKWMKQVATSSTVVGALIITVMFTEAFTVPGGNKDTGFPESSRYSENDFLKSLPRKLVIGLCTLFISIATMMVAFCAALRIVMDGRLEVVIPVSLLAGIPVTLFILLQFPLLVEIFISTYGPGIFNRKMKRWY</sequence>
<keyword evidence="3" id="KW-0472">Membrane</keyword>
<dbReference type="PROSITE" id="PS50297">
    <property type="entry name" value="ANK_REP_REGION"/>
    <property type="match status" value="1"/>
</dbReference>
<evidence type="ECO:0008006" key="8">
    <source>
        <dbReference type="Google" id="ProtNLM"/>
    </source>
</evidence>
<feature type="transmembrane region" description="Helical" evidence="3">
    <location>
        <begin position="644"/>
        <end position="670"/>
    </location>
</feature>
<dbReference type="OrthoDB" id="1880601at2759"/>
<dbReference type="PANTHER" id="PTHR24177:SF329">
    <property type="entry name" value="ANKYRIN REPEAT PROTEIN"/>
    <property type="match status" value="1"/>
</dbReference>
<dbReference type="GO" id="GO:0016020">
    <property type="term" value="C:membrane"/>
    <property type="evidence" value="ECO:0007669"/>
    <property type="project" value="TreeGrafter"/>
</dbReference>
<gene>
    <name evidence="6" type="ORF">POTOM_029123</name>
</gene>
<dbReference type="EMBL" id="JAAWWB010000015">
    <property type="protein sequence ID" value="KAG6765107.1"/>
    <property type="molecule type" value="Genomic_DNA"/>
</dbReference>
<feature type="compositionally biased region" description="Basic and acidic residues" evidence="2">
    <location>
        <begin position="53"/>
        <end position="65"/>
    </location>
</feature>
<evidence type="ECO:0000256" key="2">
    <source>
        <dbReference type="SAM" id="MobiDB-lite"/>
    </source>
</evidence>
<dbReference type="InterPro" id="IPR025314">
    <property type="entry name" value="DUF4219"/>
</dbReference>
<evidence type="ECO:0000256" key="3">
    <source>
        <dbReference type="SAM" id="Phobius"/>
    </source>
</evidence>
<keyword evidence="1" id="KW-0040">ANK repeat</keyword>
<evidence type="ECO:0000313" key="6">
    <source>
        <dbReference type="EMBL" id="KAG6765107.1"/>
    </source>
</evidence>
<dbReference type="PROSITE" id="PS50088">
    <property type="entry name" value="ANK_REPEAT"/>
    <property type="match status" value="1"/>
</dbReference>
<evidence type="ECO:0000313" key="7">
    <source>
        <dbReference type="Proteomes" id="UP000886885"/>
    </source>
</evidence>
<dbReference type="Pfam" id="PF12796">
    <property type="entry name" value="Ank_2"/>
    <property type="match status" value="1"/>
</dbReference>
<accession>A0A8X7ZCP8</accession>
<proteinExistence type="predicted"/>
<organism evidence="6 7">
    <name type="scientific">Populus tomentosa</name>
    <name type="common">Chinese white poplar</name>
    <dbReference type="NCBI Taxonomy" id="118781"/>
    <lineage>
        <taxon>Eukaryota</taxon>
        <taxon>Viridiplantae</taxon>
        <taxon>Streptophyta</taxon>
        <taxon>Embryophyta</taxon>
        <taxon>Tracheophyta</taxon>
        <taxon>Spermatophyta</taxon>
        <taxon>Magnoliopsida</taxon>
        <taxon>eudicotyledons</taxon>
        <taxon>Gunneridae</taxon>
        <taxon>Pentapetalae</taxon>
        <taxon>rosids</taxon>
        <taxon>fabids</taxon>
        <taxon>Malpighiales</taxon>
        <taxon>Salicaceae</taxon>
        <taxon>Saliceae</taxon>
        <taxon>Populus</taxon>
    </lineage>
</organism>
<dbReference type="SMART" id="SM00248">
    <property type="entry name" value="ANK"/>
    <property type="match status" value="3"/>
</dbReference>
<dbReference type="Proteomes" id="UP000886885">
    <property type="component" value="Chromosome 8A"/>
</dbReference>
<dbReference type="Pfam" id="PF13961">
    <property type="entry name" value="DUF4219"/>
    <property type="match status" value="1"/>
</dbReference>
<keyword evidence="3" id="KW-1133">Transmembrane helix</keyword>
<feature type="domain" description="PGG" evidence="5">
    <location>
        <begin position="550"/>
        <end position="584"/>
    </location>
</feature>
<dbReference type="InterPro" id="IPR002110">
    <property type="entry name" value="Ankyrin_rpt"/>
</dbReference>
<comment type="caution">
    <text evidence="6">The sequence shown here is derived from an EMBL/GenBank/DDBJ whole genome shotgun (WGS) entry which is preliminary data.</text>
</comment>
<evidence type="ECO:0000259" key="5">
    <source>
        <dbReference type="Pfam" id="PF13962"/>
    </source>
</evidence>